<keyword evidence="1" id="KW-0812">Transmembrane</keyword>
<sequence length="68" mass="8142">MFVLYIHLIFYKFFFIFYLFSTVVFFLYIICNRLSLTIINVYKFFLIPGLTVSNAIFCGRVCLRVDCT</sequence>
<name>A0AAN9S8S3_PSOTE</name>
<reference evidence="2 3" key="1">
    <citation type="submission" date="2024-01" db="EMBL/GenBank/DDBJ databases">
        <title>The genomes of 5 underutilized Papilionoideae crops provide insights into root nodulation and disease resistanc.</title>
        <authorList>
            <person name="Jiang F."/>
        </authorList>
    </citation>
    <scope>NUCLEOTIDE SEQUENCE [LARGE SCALE GENOMIC DNA]</scope>
    <source>
        <strain evidence="2">DUOXIRENSHENG_FW03</strain>
        <tissue evidence="2">Leaves</tissue>
    </source>
</reference>
<keyword evidence="1" id="KW-1133">Transmembrane helix</keyword>
<feature type="transmembrane region" description="Helical" evidence="1">
    <location>
        <begin position="42"/>
        <end position="63"/>
    </location>
</feature>
<evidence type="ECO:0000313" key="3">
    <source>
        <dbReference type="Proteomes" id="UP001386955"/>
    </source>
</evidence>
<dbReference type="Proteomes" id="UP001386955">
    <property type="component" value="Unassembled WGS sequence"/>
</dbReference>
<keyword evidence="3" id="KW-1185">Reference proteome</keyword>
<comment type="caution">
    <text evidence="2">The sequence shown here is derived from an EMBL/GenBank/DDBJ whole genome shotgun (WGS) entry which is preliminary data.</text>
</comment>
<dbReference type="EMBL" id="JAYMYS010000005">
    <property type="protein sequence ID" value="KAK7390710.1"/>
    <property type="molecule type" value="Genomic_DNA"/>
</dbReference>
<proteinExistence type="predicted"/>
<gene>
    <name evidence="2" type="ORF">VNO78_18734</name>
</gene>
<feature type="transmembrane region" description="Helical" evidence="1">
    <location>
        <begin position="9"/>
        <end position="30"/>
    </location>
</feature>
<evidence type="ECO:0000313" key="2">
    <source>
        <dbReference type="EMBL" id="KAK7390710.1"/>
    </source>
</evidence>
<protein>
    <submittedName>
        <fullName evidence="2">Uncharacterized protein</fullName>
    </submittedName>
</protein>
<evidence type="ECO:0000256" key="1">
    <source>
        <dbReference type="SAM" id="Phobius"/>
    </source>
</evidence>
<organism evidence="2 3">
    <name type="scientific">Psophocarpus tetragonolobus</name>
    <name type="common">Winged bean</name>
    <name type="synonym">Dolichos tetragonolobus</name>
    <dbReference type="NCBI Taxonomy" id="3891"/>
    <lineage>
        <taxon>Eukaryota</taxon>
        <taxon>Viridiplantae</taxon>
        <taxon>Streptophyta</taxon>
        <taxon>Embryophyta</taxon>
        <taxon>Tracheophyta</taxon>
        <taxon>Spermatophyta</taxon>
        <taxon>Magnoliopsida</taxon>
        <taxon>eudicotyledons</taxon>
        <taxon>Gunneridae</taxon>
        <taxon>Pentapetalae</taxon>
        <taxon>rosids</taxon>
        <taxon>fabids</taxon>
        <taxon>Fabales</taxon>
        <taxon>Fabaceae</taxon>
        <taxon>Papilionoideae</taxon>
        <taxon>50 kb inversion clade</taxon>
        <taxon>NPAAA clade</taxon>
        <taxon>indigoferoid/millettioid clade</taxon>
        <taxon>Phaseoleae</taxon>
        <taxon>Psophocarpus</taxon>
    </lineage>
</organism>
<dbReference type="AlphaFoldDB" id="A0AAN9S8S3"/>
<accession>A0AAN9S8S3</accession>
<keyword evidence="1" id="KW-0472">Membrane</keyword>